<organism evidence="1 2">
    <name type="scientific">Aristophania vespae</name>
    <dbReference type="NCBI Taxonomy" id="2697033"/>
    <lineage>
        <taxon>Bacteria</taxon>
        <taxon>Pseudomonadati</taxon>
        <taxon>Pseudomonadota</taxon>
        <taxon>Alphaproteobacteria</taxon>
        <taxon>Acetobacterales</taxon>
        <taxon>Acetobacteraceae</taxon>
        <taxon>Aristophania</taxon>
    </lineage>
</organism>
<keyword evidence="1" id="KW-0614">Plasmid</keyword>
<sequence>MKQTSEEANYSAQNEEYSDDLLLKALDDAINIMVQENDFLRQDEFAKAVDLLPKKTELIERLNALITASRDKKEMSAEMTDAIKSMQDKFNQVSEENMHLLKGALQTQATVMKILVESATQDSQQGYNRSGSMVADSSRAFLSLNNQI</sequence>
<evidence type="ECO:0000313" key="2">
    <source>
        <dbReference type="Proteomes" id="UP000463975"/>
    </source>
</evidence>
<geneLocation type="plasmid" evidence="1 2">
    <name>unnamed1</name>
</geneLocation>
<gene>
    <name evidence="1" type="ORF">GT348_08995</name>
</gene>
<accession>A0A6P1NIW6</accession>
<evidence type="ECO:0000313" key="1">
    <source>
        <dbReference type="EMBL" id="QHI96484.1"/>
    </source>
</evidence>
<dbReference type="Proteomes" id="UP000463975">
    <property type="component" value="Plasmid unnamed1"/>
</dbReference>
<keyword evidence="2" id="KW-1185">Reference proteome</keyword>
<dbReference type="EMBL" id="CP047653">
    <property type="protein sequence ID" value="QHI96484.1"/>
    <property type="molecule type" value="Genomic_DNA"/>
</dbReference>
<reference evidence="1 2" key="1">
    <citation type="submission" date="2020-01" db="EMBL/GenBank/DDBJ databases">
        <title>Genome sequencing of strain KACC 21507.</title>
        <authorList>
            <person name="Heo J."/>
            <person name="Kim S.-J."/>
            <person name="Kim J.-S."/>
            <person name="Hong S.-B."/>
            <person name="Kwon S.-W."/>
        </authorList>
    </citation>
    <scope>NUCLEOTIDE SEQUENCE [LARGE SCALE GENOMIC DNA]</scope>
    <source>
        <strain evidence="1 2">KACC 21507</strain>
        <plasmid evidence="1 2">unnamed1</plasmid>
    </source>
</reference>
<dbReference type="AlphaFoldDB" id="A0A6P1NIW6"/>
<name>A0A6P1NIW6_9PROT</name>
<evidence type="ECO:0008006" key="3">
    <source>
        <dbReference type="Google" id="ProtNLM"/>
    </source>
</evidence>
<dbReference type="KEGG" id="bomb:GT348_08995"/>
<proteinExistence type="predicted"/>
<dbReference type="RefSeq" id="WP_160619541.1">
    <property type="nucleotide sequence ID" value="NZ_CP047653.1"/>
</dbReference>
<protein>
    <recommendedName>
        <fullName evidence="3">Flagellar protein FlgN</fullName>
    </recommendedName>
</protein>